<dbReference type="HAMAP" id="MF_01318_B">
    <property type="entry name" value="Ribosomal_uL1_B"/>
    <property type="match status" value="1"/>
</dbReference>
<keyword evidence="4" id="KW-0689">Ribosomal protein</keyword>
<organism evidence="6">
    <name type="scientific">marine metagenome</name>
    <dbReference type="NCBI Taxonomy" id="408172"/>
    <lineage>
        <taxon>unclassified sequences</taxon>
        <taxon>metagenomes</taxon>
        <taxon>ecological metagenomes</taxon>
    </lineage>
</organism>
<evidence type="ECO:0000256" key="4">
    <source>
        <dbReference type="ARBA" id="ARBA00022980"/>
    </source>
</evidence>
<evidence type="ECO:0000256" key="2">
    <source>
        <dbReference type="ARBA" id="ARBA00022730"/>
    </source>
</evidence>
<dbReference type="PROSITE" id="PS01199">
    <property type="entry name" value="RIBOSOMAL_L1"/>
    <property type="match status" value="1"/>
</dbReference>
<dbReference type="PANTHER" id="PTHR36427">
    <property type="entry name" value="54S RIBOSOMAL PROTEIN L1, MITOCHONDRIAL"/>
    <property type="match status" value="1"/>
</dbReference>
<dbReference type="InterPro" id="IPR028364">
    <property type="entry name" value="Ribosomal_uL1/biogenesis"/>
</dbReference>
<protein>
    <recommendedName>
        <fullName evidence="7">50S ribosomal protein L1</fullName>
    </recommendedName>
</protein>
<proteinExistence type="inferred from homology"/>
<dbReference type="Pfam" id="PF00687">
    <property type="entry name" value="Ribosomal_L1"/>
    <property type="match status" value="1"/>
</dbReference>
<dbReference type="GO" id="GO:0015934">
    <property type="term" value="C:large ribosomal subunit"/>
    <property type="evidence" value="ECO:0007669"/>
    <property type="project" value="InterPro"/>
</dbReference>
<name>A0A381ZVH2_9ZZZZ</name>
<evidence type="ECO:0000313" key="6">
    <source>
        <dbReference type="EMBL" id="SVA93256.1"/>
    </source>
</evidence>
<evidence type="ECO:0000256" key="3">
    <source>
        <dbReference type="ARBA" id="ARBA00022884"/>
    </source>
</evidence>
<keyword evidence="5" id="KW-0687">Ribonucleoprotein</keyword>
<evidence type="ECO:0000256" key="5">
    <source>
        <dbReference type="ARBA" id="ARBA00023274"/>
    </source>
</evidence>
<comment type="similarity">
    <text evidence="1">Belongs to the universal ribosomal protein uL1 family.</text>
</comment>
<dbReference type="GO" id="GO:0003735">
    <property type="term" value="F:structural constituent of ribosome"/>
    <property type="evidence" value="ECO:0007669"/>
    <property type="project" value="InterPro"/>
</dbReference>
<dbReference type="InterPro" id="IPR023674">
    <property type="entry name" value="Ribosomal_uL1-like"/>
</dbReference>
<dbReference type="Gene3D" id="3.30.190.20">
    <property type="match status" value="1"/>
</dbReference>
<dbReference type="InterPro" id="IPR023673">
    <property type="entry name" value="Ribosomal_uL1_CS"/>
</dbReference>
<dbReference type="InterPro" id="IPR016095">
    <property type="entry name" value="Ribosomal_uL1_3-a/b-sand"/>
</dbReference>
<evidence type="ECO:0008006" key="7">
    <source>
        <dbReference type="Google" id="ProtNLM"/>
    </source>
</evidence>
<dbReference type="Gene3D" id="3.40.50.790">
    <property type="match status" value="1"/>
</dbReference>
<dbReference type="GO" id="GO:0006412">
    <property type="term" value="P:translation"/>
    <property type="evidence" value="ECO:0007669"/>
    <property type="project" value="InterPro"/>
</dbReference>
<dbReference type="PIRSF" id="PIRSF002155">
    <property type="entry name" value="Ribosomal_L1"/>
    <property type="match status" value="1"/>
</dbReference>
<dbReference type="GO" id="GO:0019843">
    <property type="term" value="F:rRNA binding"/>
    <property type="evidence" value="ECO:0007669"/>
    <property type="project" value="UniProtKB-KW"/>
</dbReference>
<dbReference type="PANTHER" id="PTHR36427:SF3">
    <property type="entry name" value="LARGE RIBOSOMAL SUBUNIT PROTEIN UL1M"/>
    <property type="match status" value="1"/>
</dbReference>
<dbReference type="InterPro" id="IPR005878">
    <property type="entry name" value="Ribosom_uL1_bac-type"/>
</dbReference>
<dbReference type="SUPFAM" id="SSF56808">
    <property type="entry name" value="Ribosomal protein L1"/>
    <property type="match status" value="1"/>
</dbReference>
<sequence length="237" mass="25771">MAKHGKRYNAAVAVIEKEREYSAEEAIALSKSSATAKFDETVELHLRTGADPRHADQMVRGVALLPHGVGKQIRTLVFCQGDAMEVAKAAGSDHVGNDDMIKEIQNGWLEFDVSIATPDMMGKVGRLGQILGRRGLMPNPRTGTVVAPEDIARAVEEAKKGRVEFRLDRSSIIHSPIGKASFEEFQLLDNLSLLVDNIIRMRPSGVKGQFLKSAYLTTTMGPSVSIDIASLTSLTVE</sequence>
<dbReference type="NCBIfam" id="TIGR01169">
    <property type="entry name" value="rplA_bact"/>
    <property type="match status" value="1"/>
</dbReference>
<dbReference type="CDD" id="cd00403">
    <property type="entry name" value="Ribosomal_L1"/>
    <property type="match status" value="1"/>
</dbReference>
<dbReference type="EMBL" id="UINC01022829">
    <property type="protein sequence ID" value="SVA93256.1"/>
    <property type="molecule type" value="Genomic_DNA"/>
</dbReference>
<keyword evidence="3" id="KW-0694">RNA-binding</keyword>
<gene>
    <name evidence="6" type="ORF">METZ01_LOCUS146110</name>
</gene>
<dbReference type="InterPro" id="IPR002143">
    <property type="entry name" value="Ribosomal_uL1"/>
</dbReference>
<evidence type="ECO:0000256" key="1">
    <source>
        <dbReference type="ARBA" id="ARBA00010531"/>
    </source>
</evidence>
<accession>A0A381ZVH2</accession>
<dbReference type="FunFam" id="3.40.50.790:FF:000001">
    <property type="entry name" value="50S ribosomal protein L1"/>
    <property type="match status" value="1"/>
</dbReference>
<keyword evidence="2" id="KW-0699">rRNA-binding</keyword>
<dbReference type="AlphaFoldDB" id="A0A381ZVH2"/>
<reference evidence="6" key="1">
    <citation type="submission" date="2018-05" db="EMBL/GenBank/DDBJ databases">
        <authorList>
            <person name="Lanie J.A."/>
            <person name="Ng W.-L."/>
            <person name="Kazmierczak K.M."/>
            <person name="Andrzejewski T.M."/>
            <person name="Davidsen T.M."/>
            <person name="Wayne K.J."/>
            <person name="Tettelin H."/>
            <person name="Glass J.I."/>
            <person name="Rusch D."/>
            <person name="Podicherti R."/>
            <person name="Tsui H.-C.T."/>
            <person name="Winkler M.E."/>
        </authorList>
    </citation>
    <scope>NUCLEOTIDE SEQUENCE</scope>
</reference>